<keyword evidence="8" id="KW-0106">Calcium</keyword>
<evidence type="ECO:0000256" key="3">
    <source>
        <dbReference type="ARBA" id="ARBA00004613"/>
    </source>
</evidence>
<dbReference type="PANTHER" id="PTHR33407">
    <property type="entry name" value="PECTATE LYASE F-RELATED"/>
    <property type="match status" value="1"/>
</dbReference>
<dbReference type="GO" id="GO:0005576">
    <property type="term" value="C:extracellular region"/>
    <property type="evidence" value="ECO:0007669"/>
    <property type="project" value="UniProtKB-SubCell"/>
</dbReference>
<dbReference type="Gene3D" id="2.160.20.10">
    <property type="entry name" value="Single-stranded right-handed beta-helix, Pectin lyase-like"/>
    <property type="match status" value="1"/>
</dbReference>
<feature type="signal peptide" evidence="12">
    <location>
        <begin position="1"/>
        <end position="18"/>
    </location>
</feature>
<sequence>MLNIFILIISSIPLLSLALNQQGAKFCNFPTPTSTNVTAEPLHITKDTDFGMQRIIFNGKPNTCQPNIPGWTNNWDHAIIVEDGITISNLIMGESPIGTSSDVICKGSCTFKNVFFENVCWRAGTFIGASNAKPGDTRKYTYIVDGGGALDGFQKIFATGGNGKTIVRNFCSYNNAIGVISAGECSKQYIYARGGNRQYNDKLSVRNVSIYGNNNPATQIKFVCDEYLGANTPAKDAWKFSYKPGEAGTSDVCCKYPASAVKIIN</sequence>
<comment type="catalytic activity">
    <reaction evidence="1">
        <text>Eliminative cleavage of (1-&gt;4)-alpha-D-galacturonan to give oligosaccharides with 4-deoxy-alpha-D-galact-4-enuronosyl groups at their non-reducing ends.</text>
        <dbReference type="EC" id="4.2.2.2"/>
    </reaction>
</comment>
<name>A0A915MRD9_MELJA</name>
<comment type="subcellular location">
    <subcellularLocation>
        <location evidence="3">Secreted</location>
    </subcellularLocation>
</comment>
<evidence type="ECO:0000256" key="11">
    <source>
        <dbReference type="ARBA" id="ARBA00039895"/>
    </source>
</evidence>
<evidence type="ECO:0000256" key="10">
    <source>
        <dbReference type="ARBA" id="ARBA00025679"/>
    </source>
</evidence>
<dbReference type="Proteomes" id="UP000887561">
    <property type="component" value="Unplaced"/>
</dbReference>
<evidence type="ECO:0000256" key="2">
    <source>
        <dbReference type="ARBA" id="ARBA00001913"/>
    </source>
</evidence>
<evidence type="ECO:0000256" key="12">
    <source>
        <dbReference type="SAM" id="SignalP"/>
    </source>
</evidence>
<dbReference type="InterPro" id="IPR004898">
    <property type="entry name" value="Pectate_lyase_PlyH/PlyE-like"/>
</dbReference>
<evidence type="ECO:0000256" key="1">
    <source>
        <dbReference type="ARBA" id="ARBA00000695"/>
    </source>
</evidence>
<comment type="similarity">
    <text evidence="4">Belongs to the polysaccharide lyase 3 family.</text>
</comment>
<accession>A0A915MRD9</accession>
<feature type="chain" id="PRO_5037080207" description="Probable pectate lyase F" evidence="12">
    <location>
        <begin position="19"/>
        <end position="265"/>
    </location>
</feature>
<comment type="function">
    <text evidence="10">Pectinolytic enzyme consist of four classes of enzymes: pectin lyase, polygalacturonase, pectin methylesterase and rhamnogalacturonase. Among pectinolytic enzymes, pectin lyase is the most important in depolymerization of pectin, since it cleaves internal glycosidic bonds of highly methylated pectins. Favors pectate, the anion, over pectin, the methyl ester.</text>
</comment>
<dbReference type="SUPFAM" id="SSF51126">
    <property type="entry name" value="Pectin lyase-like"/>
    <property type="match status" value="1"/>
</dbReference>
<evidence type="ECO:0000256" key="5">
    <source>
        <dbReference type="ARBA" id="ARBA00012272"/>
    </source>
</evidence>
<comment type="cofactor">
    <cofactor evidence="2">
        <name>Ca(2+)</name>
        <dbReference type="ChEBI" id="CHEBI:29108"/>
    </cofactor>
</comment>
<proteinExistence type="inferred from homology"/>
<dbReference type="InterPro" id="IPR012334">
    <property type="entry name" value="Pectin_lyas_fold"/>
</dbReference>
<evidence type="ECO:0000256" key="4">
    <source>
        <dbReference type="ARBA" id="ARBA00006463"/>
    </source>
</evidence>
<evidence type="ECO:0000313" key="13">
    <source>
        <dbReference type="Proteomes" id="UP000887561"/>
    </source>
</evidence>
<dbReference type="EC" id="4.2.2.2" evidence="5"/>
<keyword evidence="6" id="KW-0964">Secreted</keyword>
<dbReference type="PANTHER" id="PTHR33407:SF9">
    <property type="entry name" value="PECTATE LYASE F-RELATED"/>
    <property type="match status" value="1"/>
</dbReference>
<keyword evidence="9" id="KW-0456">Lyase</keyword>
<evidence type="ECO:0000256" key="9">
    <source>
        <dbReference type="ARBA" id="ARBA00023239"/>
    </source>
</evidence>
<dbReference type="AlphaFoldDB" id="A0A915MRD9"/>
<dbReference type="Pfam" id="PF03211">
    <property type="entry name" value="Pectate_lyase"/>
    <property type="match status" value="1"/>
</dbReference>
<keyword evidence="13" id="KW-1185">Reference proteome</keyword>
<reference evidence="14" key="1">
    <citation type="submission" date="2022-11" db="UniProtKB">
        <authorList>
            <consortium name="WormBaseParasite"/>
        </authorList>
    </citation>
    <scope>IDENTIFICATION</scope>
</reference>
<evidence type="ECO:0000313" key="14">
    <source>
        <dbReference type="WBParaSite" id="scaffold4662_cov241.g8517"/>
    </source>
</evidence>
<evidence type="ECO:0000256" key="8">
    <source>
        <dbReference type="ARBA" id="ARBA00022837"/>
    </source>
</evidence>
<dbReference type="GO" id="GO:0045490">
    <property type="term" value="P:pectin catabolic process"/>
    <property type="evidence" value="ECO:0007669"/>
    <property type="project" value="TreeGrafter"/>
</dbReference>
<protein>
    <recommendedName>
        <fullName evidence="11">Probable pectate lyase F</fullName>
        <ecNumber evidence="5">4.2.2.2</ecNumber>
    </recommendedName>
</protein>
<dbReference type="InterPro" id="IPR011050">
    <property type="entry name" value="Pectin_lyase_fold/virulence"/>
</dbReference>
<dbReference type="WBParaSite" id="scaffold4662_cov241.g8517">
    <property type="protein sequence ID" value="scaffold4662_cov241.g8517"/>
    <property type="gene ID" value="scaffold4662_cov241.g8517"/>
</dbReference>
<keyword evidence="7 12" id="KW-0732">Signal</keyword>
<dbReference type="GO" id="GO:0030570">
    <property type="term" value="F:pectate lyase activity"/>
    <property type="evidence" value="ECO:0007669"/>
    <property type="project" value="UniProtKB-EC"/>
</dbReference>
<evidence type="ECO:0000256" key="6">
    <source>
        <dbReference type="ARBA" id="ARBA00022525"/>
    </source>
</evidence>
<organism evidence="13 14">
    <name type="scientific">Meloidogyne javanica</name>
    <name type="common">Root-knot nematode worm</name>
    <dbReference type="NCBI Taxonomy" id="6303"/>
    <lineage>
        <taxon>Eukaryota</taxon>
        <taxon>Metazoa</taxon>
        <taxon>Ecdysozoa</taxon>
        <taxon>Nematoda</taxon>
        <taxon>Chromadorea</taxon>
        <taxon>Rhabditida</taxon>
        <taxon>Tylenchina</taxon>
        <taxon>Tylenchomorpha</taxon>
        <taxon>Tylenchoidea</taxon>
        <taxon>Meloidogynidae</taxon>
        <taxon>Meloidogyninae</taxon>
        <taxon>Meloidogyne</taxon>
        <taxon>Meloidogyne incognita group</taxon>
    </lineage>
</organism>
<evidence type="ECO:0000256" key="7">
    <source>
        <dbReference type="ARBA" id="ARBA00022729"/>
    </source>
</evidence>